<dbReference type="Gene3D" id="1.10.238.10">
    <property type="entry name" value="EF-hand"/>
    <property type="match status" value="1"/>
</dbReference>
<keyword evidence="4" id="KW-0812">Transmembrane</keyword>
<evidence type="ECO:0000259" key="5">
    <source>
        <dbReference type="PROSITE" id="PS50222"/>
    </source>
</evidence>
<dbReference type="PROSITE" id="PS50222">
    <property type="entry name" value="EF_HAND_2"/>
    <property type="match status" value="1"/>
</dbReference>
<evidence type="ECO:0000256" key="2">
    <source>
        <dbReference type="SAM" id="Coils"/>
    </source>
</evidence>
<feature type="compositionally biased region" description="Basic residues" evidence="3">
    <location>
        <begin position="576"/>
        <end position="587"/>
    </location>
</feature>
<feature type="transmembrane region" description="Helical" evidence="4">
    <location>
        <begin position="967"/>
        <end position="986"/>
    </location>
</feature>
<dbReference type="AlphaFoldDB" id="A0A835YPN5"/>
<proteinExistence type="predicted"/>
<accession>A0A835YPN5</accession>
<keyword evidence="4" id="KW-0472">Membrane</keyword>
<organism evidence="6 7">
    <name type="scientific">Tribonema minus</name>
    <dbReference type="NCBI Taxonomy" id="303371"/>
    <lineage>
        <taxon>Eukaryota</taxon>
        <taxon>Sar</taxon>
        <taxon>Stramenopiles</taxon>
        <taxon>Ochrophyta</taxon>
        <taxon>PX clade</taxon>
        <taxon>Xanthophyceae</taxon>
        <taxon>Tribonematales</taxon>
        <taxon>Tribonemataceae</taxon>
        <taxon>Tribonema</taxon>
    </lineage>
</organism>
<dbReference type="OrthoDB" id="444540at2759"/>
<dbReference type="EMBL" id="JAFCMP010000522">
    <property type="protein sequence ID" value="KAG5177727.1"/>
    <property type="molecule type" value="Genomic_DNA"/>
</dbReference>
<feature type="region of interest" description="Disordered" evidence="3">
    <location>
        <begin position="519"/>
        <end position="541"/>
    </location>
</feature>
<dbReference type="GO" id="GO:0005509">
    <property type="term" value="F:calcium ion binding"/>
    <property type="evidence" value="ECO:0007669"/>
    <property type="project" value="InterPro"/>
</dbReference>
<reference evidence="6" key="1">
    <citation type="submission" date="2021-02" db="EMBL/GenBank/DDBJ databases">
        <title>First Annotated Genome of the Yellow-green Alga Tribonema minus.</title>
        <authorList>
            <person name="Mahan K.M."/>
        </authorList>
    </citation>
    <scope>NUCLEOTIDE SEQUENCE</scope>
    <source>
        <strain evidence="6">UTEX B ZZ1240</strain>
    </source>
</reference>
<keyword evidence="7" id="KW-1185">Reference proteome</keyword>
<sequence>MSQSHHSRRTGRSACCNGCARRNRQTSVEVEAEERCVARLPCPRATAIADWCSIGNNMSGSDATLGSTQSYYTAVNTKPVAAHDVDLFRQRRDVLMMHPDVMAVRARIEDIAGRWSIIKQGPIRGFDCISLGPTELREQIKRNFGVLLTARELGALVAWHDKTGDGRADCSEFTKEFYCAGHAARQRRERALAKAATLIAQQHQKRVDAKAKHMSSLKEVRVGSPTEAQRASALSKLAAIACQYDTQKQGSLATLTQTCNMSATVFREQLKMRFGLKLSPGELGALMQEFGREGGKSIDGAQFMGHFTQLGRHERYAQLQRQRRQDEALRQRRQRHQDEVVSRLGALVAARVNWSPSDAARATALNKVAKEAAHYDRDRSIGLQNMLSGSMDVTGFNTQLRQGFGIRLSSAELGALFKVFDLDGGGTVDGAEFLNAFFKLGREERAKQLAEAERTRQRMEDKRRRFNESLQTRLVLRSTAKVEWPIMEFDPYSTRAESMIDSARSEDESPLDAALNAAGVGNARSSPSPDNRHRSSAVAPALPPVTEATAAFLHQLDIVERSIKKMHLPGTAPPMRKARRKRRQKNFKTHEPQDADASQLQLEYHHEQCEQEDCSDPKGLNKEPSRQQDYQDDGEQVPETQLVFVAPERGQLQVEVVVKEGHVQPDTCSTAGSGYGGDGFETDEGQRLAKLTTVTAVTSEKSRMPNEVVKQHRTIANVIWSCLLVAFVVYSTFSVKSSLNDPADEPGMIYRVPAFRVCIGSASGFDVGCFGDADVCMNAAHTNMFFSNSSSGTIVNIQATNIGSKDSGNGESCWAFDPPEDDDAWTYSNDDFQLGIKATWSVDPSGDGDINNFIGVADLYVQQTQGLKKLAAVPLDFLMPGVYKEPAQVKATNFVLTRQRMDALDGRKLFYSATSTSYTDFERITGLESGKTYDTQSIFSVFINLDFGPYTVYTESRDSLIQIASTIYGAWPNFVLLCGVLFLTAMDPPRKMNGLLTFLCCKKGAVEEQAEPQKAHANGSSQHIEPDGLPTPVPLHETPELQDEHDV</sequence>
<keyword evidence="2" id="KW-0175">Coiled coil</keyword>
<keyword evidence="1" id="KW-0106">Calcium</keyword>
<dbReference type="PROSITE" id="PS00018">
    <property type="entry name" value="EF_HAND_1"/>
    <property type="match status" value="1"/>
</dbReference>
<feature type="region of interest" description="Disordered" evidence="3">
    <location>
        <begin position="1010"/>
        <end position="1047"/>
    </location>
</feature>
<evidence type="ECO:0000256" key="3">
    <source>
        <dbReference type="SAM" id="MobiDB-lite"/>
    </source>
</evidence>
<name>A0A835YPN5_9STRA</name>
<dbReference type="InterPro" id="IPR002048">
    <property type="entry name" value="EF_hand_dom"/>
</dbReference>
<evidence type="ECO:0000256" key="4">
    <source>
        <dbReference type="SAM" id="Phobius"/>
    </source>
</evidence>
<feature type="region of interest" description="Disordered" evidence="3">
    <location>
        <begin position="565"/>
        <end position="635"/>
    </location>
</feature>
<protein>
    <recommendedName>
        <fullName evidence="5">EF-hand domain-containing protein</fullName>
    </recommendedName>
</protein>
<feature type="domain" description="EF-hand" evidence="5">
    <location>
        <begin position="408"/>
        <end position="443"/>
    </location>
</feature>
<dbReference type="SUPFAM" id="SSF47473">
    <property type="entry name" value="EF-hand"/>
    <property type="match status" value="2"/>
</dbReference>
<evidence type="ECO:0000313" key="7">
    <source>
        <dbReference type="Proteomes" id="UP000664859"/>
    </source>
</evidence>
<feature type="compositionally biased region" description="Basic and acidic residues" evidence="3">
    <location>
        <begin position="1037"/>
        <end position="1047"/>
    </location>
</feature>
<evidence type="ECO:0000256" key="1">
    <source>
        <dbReference type="ARBA" id="ARBA00022837"/>
    </source>
</evidence>
<feature type="compositionally biased region" description="Basic and acidic residues" evidence="3">
    <location>
        <begin position="603"/>
        <end position="626"/>
    </location>
</feature>
<keyword evidence="4" id="KW-1133">Transmembrane helix</keyword>
<feature type="coiled-coil region" evidence="2">
    <location>
        <begin position="442"/>
        <end position="469"/>
    </location>
</feature>
<dbReference type="InterPro" id="IPR018247">
    <property type="entry name" value="EF_Hand_1_Ca_BS"/>
</dbReference>
<evidence type="ECO:0000313" key="6">
    <source>
        <dbReference type="EMBL" id="KAG5177727.1"/>
    </source>
</evidence>
<dbReference type="InterPro" id="IPR011992">
    <property type="entry name" value="EF-hand-dom_pair"/>
</dbReference>
<comment type="caution">
    <text evidence="6">The sequence shown here is derived from an EMBL/GenBank/DDBJ whole genome shotgun (WGS) entry which is preliminary data.</text>
</comment>
<gene>
    <name evidence="6" type="ORF">JKP88DRAFT_264930</name>
</gene>
<dbReference type="Proteomes" id="UP000664859">
    <property type="component" value="Unassembled WGS sequence"/>
</dbReference>